<protein>
    <submittedName>
        <fullName evidence="6">S9 family peptidase</fullName>
    </submittedName>
</protein>
<dbReference type="GO" id="GO:0070012">
    <property type="term" value="F:oligopeptidase activity"/>
    <property type="evidence" value="ECO:0007669"/>
    <property type="project" value="TreeGrafter"/>
</dbReference>
<dbReference type="SUPFAM" id="SSF50993">
    <property type="entry name" value="Peptidase/esterase 'gauge' domain"/>
    <property type="match status" value="1"/>
</dbReference>
<dbReference type="InterPro" id="IPR051167">
    <property type="entry name" value="Prolyl_oligopep/macrocyclase"/>
</dbReference>
<dbReference type="GO" id="GO:0005829">
    <property type="term" value="C:cytosol"/>
    <property type="evidence" value="ECO:0007669"/>
    <property type="project" value="TreeGrafter"/>
</dbReference>
<comment type="caution">
    <text evidence="6">The sequence shown here is derived from an EMBL/GenBank/DDBJ whole genome shotgun (WGS) entry which is preliminary data.</text>
</comment>
<dbReference type="GO" id="GO:0006508">
    <property type="term" value="P:proteolysis"/>
    <property type="evidence" value="ECO:0007669"/>
    <property type="project" value="UniProtKB-KW"/>
</dbReference>
<dbReference type="InterPro" id="IPR002470">
    <property type="entry name" value="Peptidase_S9A"/>
</dbReference>
<keyword evidence="7" id="KW-1185">Reference proteome</keyword>
<dbReference type="InterPro" id="IPR001375">
    <property type="entry name" value="Peptidase_S9_cat"/>
</dbReference>
<gene>
    <name evidence="6" type="ORF">EJB06_03460</name>
</gene>
<reference evidence="6 7" key="1">
    <citation type="submission" date="2018-12" db="EMBL/GenBank/DDBJ databases">
        <authorList>
            <person name="Yang E."/>
        </authorList>
    </citation>
    <scope>NUCLEOTIDE SEQUENCE [LARGE SCALE GENOMIC DNA]</scope>
    <source>
        <strain evidence="6 7">SOD</strain>
    </source>
</reference>
<accession>A0A430HRN5</accession>
<dbReference type="RefSeq" id="WP_126072614.1">
    <property type="nucleotide sequence ID" value="NZ_CP051166.1"/>
</dbReference>
<keyword evidence="3" id="KW-0720">Serine protease</keyword>
<dbReference type="Gene3D" id="2.130.10.120">
    <property type="entry name" value="Prolyl oligopeptidase, N-terminal domain"/>
    <property type="match status" value="1"/>
</dbReference>
<feature type="domain" description="Peptidase S9 prolyl oligopeptidase catalytic" evidence="4">
    <location>
        <begin position="488"/>
        <end position="689"/>
    </location>
</feature>
<proteinExistence type="predicted"/>
<dbReference type="Pfam" id="PF00326">
    <property type="entry name" value="Peptidase_S9"/>
    <property type="match status" value="1"/>
</dbReference>
<dbReference type="EMBL" id="RXLQ01000002">
    <property type="protein sequence ID" value="RSZ60200.1"/>
    <property type="molecule type" value="Genomic_DNA"/>
</dbReference>
<feature type="domain" description="Peptidase S9A N-terminal" evidence="5">
    <location>
        <begin position="14"/>
        <end position="420"/>
    </location>
</feature>
<organism evidence="6 7">
    <name type="scientific">Massilia atriviolacea</name>
    <dbReference type="NCBI Taxonomy" id="2495579"/>
    <lineage>
        <taxon>Bacteria</taxon>
        <taxon>Pseudomonadati</taxon>
        <taxon>Pseudomonadota</taxon>
        <taxon>Betaproteobacteria</taxon>
        <taxon>Burkholderiales</taxon>
        <taxon>Oxalobacteraceae</taxon>
        <taxon>Telluria group</taxon>
        <taxon>Massilia</taxon>
    </lineage>
</organism>
<dbReference type="Pfam" id="PF02897">
    <property type="entry name" value="Peptidase_S9_N"/>
    <property type="match status" value="1"/>
</dbReference>
<dbReference type="OrthoDB" id="9801421at2"/>
<evidence type="ECO:0000313" key="6">
    <source>
        <dbReference type="EMBL" id="RSZ60200.1"/>
    </source>
</evidence>
<dbReference type="PANTHER" id="PTHR42881:SF13">
    <property type="entry name" value="PROLYL ENDOPEPTIDASE"/>
    <property type="match status" value="1"/>
</dbReference>
<dbReference type="InterPro" id="IPR023302">
    <property type="entry name" value="Pept_S9A_N"/>
</dbReference>
<keyword evidence="2" id="KW-0378">Hydrolase</keyword>
<name>A0A430HRN5_9BURK</name>
<dbReference type="SUPFAM" id="SSF53474">
    <property type="entry name" value="alpha/beta-Hydrolases"/>
    <property type="match status" value="1"/>
</dbReference>
<evidence type="ECO:0000256" key="3">
    <source>
        <dbReference type="ARBA" id="ARBA00022825"/>
    </source>
</evidence>
<dbReference type="InterPro" id="IPR029058">
    <property type="entry name" value="AB_hydrolase_fold"/>
</dbReference>
<dbReference type="AlphaFoldDB" id="A0A430HRN5"/>
<evidence type="ECO:0000313" key="7">
    <source>
        <dbReference type="Proteomes" id="UP000278085"/>
    </source>
</evidence>
<dbReference type="PANTHER" id="PTHR42881">
    <property type="entry name" value="PROLYL ENDOPEPTIDASE"/>
    <property type="match status" value="1"/>
</dbReference>
<dbReference type="Proteomes" id="UP000278085">
    <property type="component" value="Unassembled WGS sequence"/>
</dbReference>
<evidence type="ECO:0000256" key="2">
    <source>
        <dbReference type="ARBA" id="ARBA00022801"/>
    </source>
</evidence>
<evidence type="ECO:0000259" key="4">
    <source>
        <dbReference type="Pfam" id="PF00326"/>
    </source>
</evidence>
<dbReference type="Gene3D" id="3.40.50.1820">
    <property type="entry name" value="alpha/beta hydrolase"/>
    <property type="match status" value="1"/>
</dbReference>
<evidence type="ECO:0000256" key="1">
    <source>
        <dbReference type="ARBA" id="ARBA00022670"/>
    </source>
</evidence>
<keyword evidence="1" id="KW-0645">Protease</keyword>
<evidence type="ECO:0000259" key="5">
    <source>
        <dbReference type="Pfam" id="PF02897"/>
    </source>
</evidence>
<dbReference type="GO" id="GO:0004252">
    <property type="term" value="F:serine-type endopeptidase activity"/>
    <property type="evidence" value="ECO:0007669"/>
    <property type="project" value="InterPro"/>
</dbReference>
<sequence>MRHLIGEIISETRETARGDGDGDPHLWLEDVSAGPALDWVRARNAVCEAELEGQPGFAALRERLGTILNDKARIPYISEHAGLMYNFWRDAIHVRGLWRRTTLDSYQSEAPDWETVLDLDQLAAAEHENWVWAGASSLPPAGTRCLVMLSRGGGDAHVVREFDLAGKAFVADGFVLPESKCSARWLDSDRLAVATDFGPGSMTASGYPRIVKEWRRGTALAEAVTLFEAQADDLSVSAYRDFTPGYEHEFVERQIGFYSSELFLRSGERLARVDKPDDANAYTVRDQLIIELRSDWQAGGRTYPQGALLATGFERFMAGEREFAVLFTPSATSSLDGVAMTAGALLLTELDNVKNRIVELRHVNGQWQRREVNAPAFGALGVSSLDPIGSDKYFLTVTDFLTPTSLYLGQVGSDRRRALKAMPVFFEARPYIVKQFEAISKDGTPVPYFVVMDRATRMDGLNPTVLYGYGGFEISMKPFYSGVTGEAWLARGGVYVLANIRGGGEFGPRWHQAALKDQRQRAFDDFLAVAQDLIERKVSSPRHLGIMGGSNGGLLVGAAMTQRPDLFNAVVCQVPLLDMRRYHKLLAGASWMGEYGDPDVASEWEYIARYSPYHNVFRDKRYPRMLLTTSTRDDRVHPGHARKMVALMEAQGHDVLYWENLEGGHAGAANNDQQAQMWALTYSFLLAQLR</sequence>
<dbReference type="PRINTS" id="PR00862">
    <property type="entry name" value="PROLIGOPTASE"/>
</dbReference>